<dbReference type="PROSITE" id="PS00636">
    <property type="entry name" value="DNAJ_1"/>
    <property type="match status" value="1"/>
</dbReference>
<sequence>MITGKEQEKSQLAKEICELSARATACANLHHPGKNKSAFINWYLVLKVDENADICSIRKQYHKLALQLHPDKNSNSKAETAFKLVSEAYSCLSDTARRRAFDAESSSISCIKCNPNSYKTDHTNVKIQKQSQETSRYNLLQTRMRELRNKLAEEATIIEKCLIANAASRKEHVNARGARKETPIFDPSDYLHRSYPHPRTASHKRLEDIRAAIKIGNRSMNNNTAKHDEYPIFQYQSESVSSLSRCTSMRDC</sequence>
<dbReference type="SUPFAM" id="SSF46565">
    <property type="entry name" value="Chaperone J-domain"/>
    <property type="match status" value="1"/>
</dbReference>
<dbReference type="InterPro" id="IPR018253">
    <property type="entry name" value="DnaJ_domain_CS"/>
</dbReference>
<dbReference type="PANTHER" id="PTHR44137">
    <property type="entry name" value="BNAC03G44070D PROTEIN"/>
    <property type="match status" value="1"/>
</dbReference>
<reference evidence="2 3" key="1">
    <citation type="journal article" date="2021" name="Nat. Commun.">
        <title>Incipient diploidization of the medicinal plant Perilla within 10,000 years.</title>
        <authorList>
            <person name="Zhang Y."/>
            <person name="Shen Q."/>
            <person name="Leng L."/>
            <person name="Zhang D."/>
            <person name="Chen S."/>
            <person name="Shi Y."/>
            <person name="Ning Z."/>
            <person name="Chen S."/>
        </authorList>
    </citation>
    <scope>NUCLEOTIDE SEQUENCE [LARGE SCALE GENOMIC DNA]</scope>
    <source>
        <strain evidence="3">cv. PC099</strain>
    </source>
</reference>
<dbReference type="Pfam" id="PF00226">
    <property type="entry name" value="DnaJ"/>
    <property type="match status" value="1"/>
</dbReference>
<name>A0AAD4NZC0_PERFH</name>
<dbReference type="Gene3D" id="1.10.287.110">
    <property type="entry name" value="DnaJ domain"/>
    <property type="match status" value="1"/>
</dbReference>
<gene>
    <name evidence="2" type="ORF">C2S53_011962</name>
</gene>
<evidence type="ECO:0000259" key="1">
    <source>
        <dbReference type="PROSITE" id="PS50076"/>
    </source>
</evidence>
<keyword evidence="3" id="KW-1185">Reference proteome</keyword>
<dbReference type="PROSITE" id="PS50076">
    <property type="entry name" value="DNAJ_2"/>
    <property type="match status" value="1"/>
</dbReference>
<organism evidence="2 3">
    <name type="scientific">Perilla frutescens var. hirtella</name>
    <name type="common">Perilla citriodora</name>
    <name type="synonym">Perilla setoyensis</name>
    <dbReference type="NCBI Taxonomy" id="608512"/>
    <lineage>
        <taxon>Eukaryota</taxon>
        <taxon>Viridiplantae</taxon>
        <taxon>Streptophyta</taxon>
        <taxon>Embryophyta</taxon>
        <taxon>Tracheophyta</taxon>
        <taxon>Spermatophyta</taxon>
        <taxon>Magnoliopsida</taxon>
        <taxon>eudicotyledons</taxon>
        <taxon>Gunneridae</taxon>
        <taxon>Pentapetalae</taxon>
        <taxon>asterids</taxon>
        <taxon>lamiids</taxon>
        <taxon>Lamiales</taxon>
        <taxon>Lamiaceae</taxon>
        <taxon>Nepetoideae</taxon>
        <taxon>Elsholtzieae</taxon>
        <taxon>Perilla</taxon>
    </lineage>
</organism>
<dbReference type="PANTHER" id="PTHR44137:SF13">
    <property type="entry name" value="CHAPERONE DNAJ-DOMAIN SUPERFAMILY PROTEIN"/>
    <property type="match status" value="1"/>
</dbReference>
<accession>A0AAD4NZC0</accession>
<feature type="domain" description="J" evidence="1">
    <location>
        <begin position="41"/>
        <end position="105"/>
    </location>
</feature>
<dbReference type="Proteomes" id="UP001190926">
    <property type="component" value="Unassembled WGS sequence"/>
</dbReference>
<dbReference type="EMBL" id="SDAM02004199">
    <property type="protein sequence ID" value="KAH6820242.1"/>
    <property type="molecule type" value="Genomic_DNA"/>
</dbReference>
<dbReference type="PRINTS" id="PR00625">
    <property type="entry name" value="JDOMAIN"/>
</dbReference>
<dbReference type="SMART" id="SM00271">
    <property type="entry name" value="DnaJ"/>
    <property type="match status" value="1"/>
</dbReference>
<comment type="caution">
    <text evidence="2">The sequence shown here is derived from an EMBL/GenBank/DDBJ whole genome shotgun (WGS) entry which is preliminary data.</text>
</comment>
<evidence type="ECO:0000313" key="2">
    <source>
        <dbReference type="EMBL" id="KAH6820242.1"/>
    </source>
</evidence>
<dbReference type="InterPro" id="IPR001623">
    <property type="entry name" value="DnaJ_domain"/>
</dbReference>
<dbReference type="CDD" id="cd06257">
    <property type="entry name" value="DnaJ"/>
    <property type="match status" value="1"/>
</dbReference>
<proteinExistence type="predicted"/>
<dbReference type="AlphaFoldDB" id="A0AAD4NZC0"/>
<evidence type="ECO:0000313" key="3">
    <source>
        <dbReference type="Proteomes" id="UP001190926"/>
    </source>
</evidence>
<dbReference type="InterPro" id="IPR036869">
    <property type="entry name" value="J_dom_sf"/>
</dbReference>
<protein>
    <recommendedName>
        <fullName evidence="1">J domain-containing protein</fullName>
    </recommendedName>
</protein>